<name>A0A7H1N2F4_9PROT</name>
<dbReference type="NCBIfam" id="NF005875">
    <property type="entry name" value="PRK07819.1"/>
    <property type="match status" value="1"/>
</dbReference>
<keyword evidence="8" id="KW-1185">Reference proteome</keyword>
<dbReference type="InterPro" id="IPR022694">
    <property type="entry name" value="3-OHacyl-CoA_DH"/>
</dbReference>
<dbReference type="Pfam" id="PF00725">
    <property type="entry name" value="3HCDH"/>
    <property type="match status" value="1"/>
</dbReference>
<feature type="binding site" evidence="4">
    <location>
        <position position="97"/>
    </location>
    <ligand>
        <name>NAD(+)</name>
        <dbReference type="ChEBI" id="CHEBI:57540"/>
    </ligand>
</feature>
<accession>A0A7H1N2F4</accession>
<evidence type="ECO:0000313" key="7">
    <source>
        <dbReference type="EMBL" id="QNT69890.1"/>
    </source>
</evidence>
<comment type="similarity">
    <text evidence="1">Belongs to the 3-hydroxyacyl-CoA dehydrogenase family.</text>
</comment>
<dbReference type="InterPro" id="IPR006108">
    <property type="entry name" value="3HC_DH_C"/>
</dbReference>
<keyword evidence="4" id="KW-0520">NAD</keyword>
<feature type="binding site" evidence="4">
    <location>
        <position position="119"/>
    </location>
    <ligand>
        <name>NAD(+)</name>
        <dbReference type="ChEBI" id="CHEBI:57540"/>
    </ligand>
</feature>
<protein>
    <submittedName>
        <fullName evidence="7">3-hydroxybutyryl-CoA dehydrogenase</fullName>
        <ecNumber evidence="7">1.1.1.157</ecNumber>
    </submittedName>
</protein>
<reference evidence="7 8" key="1">
    <citation type="submission" date="2020-05" db="EMBL/GenBank/DDBJ databases">
        <title>Complete closed genome sequence of Defluviicoccus vanus.</title>
        <authorList>
            <person name="Bessarab I."/>
            <person name="Arumugam K."/>
            <person name="Maszenan A.M."/>
            <person name="Seviour R.J."/>
            <person name="Williams R.B."/>
        </authorList>
    </citation>
    <scope>NUCLEOTIDE SEQUENCE [LARGE SCALE GENOMIC DNA]</scope>
    <source>
        <strain evidence="7 8">Ben 114</strain>
    </source>
</reference>
<proteinExistence type="inferred from homology"/>
<dbReference type="GO" id="GO:0006635">
    <property type="term" value="P:fatty acid beta-oxidation"/>
    <property type="evidence" value="ECO:0007669"/>
    <property type="project" value="TreeGrafter"/>
</dbReference>
<evidence type="ECO:0000259" key="6">
    <source>
        <dbReference type="Pfam" id="PF02737"/>
    </source>
</evidence>
<dbReference type="GO" id="GO:0070403">
    <property type="term" value="F:NAD+ binding"/>
    <property type="evidence" value="ECO:0007669"/>
    <property type="project" value="InterPro"/>
</dbReference>
<dbReference type="GO" id="GO:0008691">
    <property type="term" value="F:3-hydroxybutyryl-CoA dehydrogenase activity"/>
    <property type="evidence" value="ECO:0007669"/>
    <property type="project" value="UniProtKB-EC"/>
</dbReference>
<dbReference type="RefSeq" id="WP_190260401.1">
    <property type="nucleotide sequence ID" value="NZ_CP053923.1"/>
</dbReference>
<dbReference type="EMBL" id="CP053923">
    <property type="protein sequence ID" value="QNT69890.1"/>
    <property type="molecule type" value="Genomic_DNA"/>
</dbReference>
<dbReference type="EC" id="1.1.1.157" evidence="7"/>
<dbReference type="InterPro" id="IPR008927">
    <property type="entry name" value="6-PGluconate_DH-like_C_sf"/>
</dbReference>
<feature type="domain" description="3-hydroxyacyl-CoA dehydrogenase NAD binding" evidence="6">
    <location>
        <begin position="5"/>
        <end position="183"/>
    </location>
</feature>
<sequence>MEIKKVGVVGAGTMGNGIAQVFAAAGYDVLMRDIKDEFVARGLSTIKKNLERMVSRNKMAAEAKDAALANIHTTTELAPFADRDLIVEAALEEVSLKLQLFRELDGIAKPEAILATNTSSISVTKIAAATKRPGQVIGMHFFNPVPVMQLVEIVRALQTKEEVVATIEATGKKIGKTPHVVKDSFGFVVNRVLIPMVNEAVNCLYEGLTQPEDIDAVMKLGANHPMGPLALADLIGLDIILNVMETLYQGFEDPKYRPSPLLKQMVDAGYLGRKTGRGFFDYQSA</sequence>
<dbReference type="PANTHER" id="PTHR48075:SF5">
    <property type="entry name" value="3-HYDROXYBUTYRYL-COA DEHYDROGENASE"/>
    <property type="match status" value="1"/>
</dbReference>
<dbReference type="InterPro" id="IPR036291">
    <property type="entry name" value="NAD(P)-bd_dom_sf"/>
</dbReference>
<dbReference type="KEGG" id="dvn:HQ394_11855"/>
<feature type="site" description="Important for catalytic activity" evidence="3">
    <location>
        <position position="140"/>
    </location>
</feature>
<feature type="binding site" evidence="4">
    <location>
        <position position="274"/>
    </location>
    <ligand>
        <name>NAD(+)</name>
        <dbReference type="ChEBI" id="CHEBI:57540"/>
    </ligand>
</feature>
<dbReference type="InterPro" id="IPR006180">
    <property type="entry name" value="3-OHacyl-CoA_DH_CS"/>
</dbReference>
<dbReference type="Gene3D" id="3.40.50.720">
    <property type="entry name" value="NAD(P)-binding Rossmann-like Domain"/>
    <property type="match status" value="1"/>
</dbReference>
<dbReference type="FunFam" id="3.40.50.720:FF:000009">
    <property type="entry name" value="Fatty oxidation complex, alpha subunit"/>
    <property type="match status" value="1"/>
</dbReference>
<evidence type="ECO:0000259" key="5">
    <source>
        <dbReference type="Pfam" id="PF00725"/>
    </source>
</evidence>
<evidence type="ECO:0000256" key="3">
    <source>
        <dbReference type="PIRSR" id="PIRSR000105-1"/>
    </source>
</evidence>
<dbReference type="Proteomes" id="UP000516369">
    <property type="component" value="Chromosome"/>
</dbReference>
<evidence type="ECO:0000313" key="8">
    <source>
        <dbReference type="Proteomes" id="UP000516369"/>
    </source>
</evidence>
<evidence type="ECO:0000256" key="1">
    <source>
        <dbReference type="ARBA" id="ARBA00009463"/>
    </source>
</evidence>
<gene>
    <name evidence="7" type="ORF">HQ394_11855</name>
</gene>
<dbReference type="Pfam" id="PF02737">
    <property type="entry name" value="3HCDH_N"/>
    <property type="match status" value="1"/>
</dbReference>
<dbReference type="PANTHER" id="PTHR48075">
    <property type="entry name" value="3-HYDROXYACYL-COA DEHYDROGENASE FAMILY PROTEIN"/>
    <property type="match status" value="1"/>
</dbReference>
<organism evidence="7 8">
    <name type="scientific">Defluviicoccus vanus</name>
    <dbReference type="NCBI Taxonomy" id="111831"/>
    <lineage>
        <taxon>Bacteria</taxon>
        <taxon>Pseudomonadati</taxon>
        <taxon>Pseudomonadota</taxon>
        <taxon>Alphaproteobacteria</taxon>
        <taxon>Rhodospirillales</taxon>
        <taxon>Rhodospirillaceae</taxon>
        <taxon>Defluviicoccus</taxon>
    </lineage>
</organism>
<feature type="binding site" evidence="4">
    <location>
        <position position="92"/>
    </location>
    <ligand>
        <name>NAD(+)</name>
        <dbReference type="ChEBI" id="CHEBI:57540"/>
    </ligand>
</feature>
<dbReference type="PROSITE" id="PS00067">
    <property type="entry name" value="3HCDH"/>
    <property type="match status" value="1"/>
</dbReference>
<dbReference type="Gene3D" id="1.10.1040.10">
    <property type="entry name" value="N-(1-d-carboxylethyl)-l-norvaline Dehydrogenase, domain 2"/>
    <property type="match status" value="1"/>
</dbReference>
<evidence type="ECO:0000256" key="2">
    <source>
        <dbReference type="ARBA" id="ARBA00023002"/>
    </source>
</evidence>
<feature type="binding site" evidence="4">
    <location>
        <begin position="10"/>
        <end position="15"/>
    </location>
    <ligand>
        <name>NAD(+)</name>
        <dbReference type="ChEBI" id="CHEBI:57540"/>
    </ligand>
</feature>
<keyword evidence="2 7" id="KW-0560">Oxidoreductase</keyword>
<dbReference type="InterPro" id="IPR006176">
    <property type="entry name" value="3-OHacyl-CoA_DH_NAD-bd"/>
</dbReference>
<dbReference type="PIRSF" id="PIRSF000105">
    <property type="entry name" value="HCDH"/>
    <property type="match status" value="1"/>
</dbReference>
<feature type="binding site" evidence="4">
    <location>
        <position position="33"/>
    </location>
    <ligand>
        <name>NAD(+)</name>
        <dbReference type="ChEBI" id="CHEBI:57540"/>
    </ligand>
</feature>
<dbReference type="AlphaFoldDB" id="A0A7H1N2F4"/>
<dbReference type="SUPFAM" id="SSF48179">
    <property type="entry name" value="6-phosphogluconate dehydrogenase C-terminal domain-like"/>
    <property type="match status" value="1"/>
</dbReference>
<dbReference type="SUPFAM" id="SSF51735">
    <property type="entry name" value="NAD(P)-binding Rossmann-fold domains"/>
    <property type="match status" value="1"/>
</dbReference>
<feature type="binding site" evidence="4">
    <location>
        <position position="143"/>
    </location>
    <ligand>
        <name>NAD(+)</name>
        <dbReference type="ChEBI" id="CHEBI:57540"/>
    </ligand>
</feature>
<dbReference type="NCBIfam" id="NF004474">
    <property type="entry name" value="PRK05808.1"/>
    <property type="match status" value="1"/>
</dbReference>
<evidence type="ECO:0000256" key="4">
    <source>
        <dbReference type="PIRSR" id="PIRSR000105-2"/>
    </source>
</evidence>
<dbReference type="InterPro" id="IPR013328">
    <property type="entry name" value="6PGD_dom2"/>
</dbReference>
<feature type="domain" description="3-hydroxyacyl-CoA dehydrogenase C-terminal" evidence="5">
    <location>
        <begin position="186"/>
        <end position="282"/>
    </location>
</feature>